<feature type="compositionally biased region" description="Basic and acidic residues" evidence="1">
    <location>
        <begin position="449"/>
        <end position="460"/>
    </location>
</feature>
<feature type="region of interest" description="Disordered" evidence="1">
    <location>
        <begin position="582"/>
        <end position="603"/>
    </location>
</feature>
<dbReference type="AlphaFoldDB" id="E9HPT7"/>
<sequence>MDTSRESASRCRNWILPVSQPHGVRERILFAQRTRLHIRLLNCALMAVGAIDAPLVWLATGALPWLGSGTTLCQSARREKEAKREAVFVPEDEPRASCSQPIVSSRQVVAFPPRALNQPFVQLRDAFVKPRQVEQVVKIVATEVATTAFSLILPVHQNQEPQQRSAAGHLNSTVVDPKTMDRSQLVRQRGTNKSRHTRLLTTLHSGMTFNIEGQFKDEARKLRTTLVQEYEDVELCHNLVLAACATQEEFNKEFCWFETFTEAHRKMLVDINAYLGEGLATSLKPAGSIRSRSSRASSRNSAQSKEDKIQEKARKVAETELRLKQAQEEARLREIEEEKIWRLEEDKRKEELKVEAERTQRQLRNELEGHHLESQILIQQLEVEREGARPVTPIETQENFSSKSTSVATPVFSVQQRPESSVPAKGALAKIKGFFSANTPARTPSSHGPAKEGRPPRKQEAAWTPTGSRPHLVGMKTLWPQPSTPEIITVPPSPTAPAPPPPRCEASDQNQFLRPPFSGSNENWERSIEQDDGRYAETLGNKAVSQSVSATFLNPLAGAFEPRADFFSLPGSSMSVVQPRSFGDRPPGGGFAPTQTSSTSAGPPTTCVAAVSFPASQPSRSTALPPSSYFYSLNLPLSRDSSRFSAAPITTYTTPFGRTTMAQAGNPLITRQPSHLDPSVPPTSLVARHEPTEPPTSVAGGFSEGLREEVSSPYGWIYDIERTEERPCPGFGPSHACQKLSYRNSLETH</sequence>
<evidence type="ECO:0000256" key="2">
    <source>
        <dbReference type="SAM" id="Phobius"/>
    </source>
</evidence>
<name>E9HPT7_DAPPU</name>
<feature type="region of interest" description="Disordered" evidence="1">
    <location>
        <begin position="671"/>
        <end position="704"/>
    </location>
</feature>
<feature type="compositionally biased region" description="Polar residues" evidence="1">
    <location>
        <begin position="436"/>
        <end position="446"/>
    </location>
</feature>
<organism evidence="3 4">
    <name type="scientific">Daphnia pulex</name>
    <name type="common">Water flea</name>
    <dbReference type="NCBI Taxonomy" id="6669"/>
    <lineage>
        <taxon>Eukaryota</taxon>
        <taxon>Metazoa</taxon>
        <taxon>Ecdysozoa</taxon>
        <taxon>Arthropoda</taxon>
        <taxon>Crustacea</taxon>
        <taxon>Branchiopoda</taxon>
        <taxon>Diplostraca</taxon>
        <taxon>Cladocera</taxon>
        <taxon>Anomopoda</taxon>
        <taxon>Daphniidae</taxon>
        <taxon>Daphnia</taxon>
    </lineage>
</organism>
<dbReference type="HOGENOM" id="CLU_021771_0_0_1"/>
<dbReference type="PhylomeDB" id="E9HPT7"/>
<reference evidence="3 4" key="1">
    <citation type="journal article" date="2011" name="Science">
        <title>The ecoresponsive genome of Daphnia pulex.</title>
        <authorList>
            <person name="Colbourne J.K."/>
            <person name="Pfrender M.E."/>
            <person name="Gilbert D."/>
            <person name="Thomas W.K."/>
            <person name="Tucker A."/>
            <person name="Oakley T.H."/>
            <person name="Tokishita S."/>
            <person name="Aerts A."/>
            <person name="Arnold G.J."/>
            <person name="Basu M.K."/>
            <person name="Bauer D.J."/>
            <person name="Caceres C.E."/>
            <person name="Carmel L."/>
            <person name="Casola C."/>
            <person name="Choi J.H."/>
            <person name="Detter J.C."/>
            <person name="Dong Q."/>
            <person name="Dusheyko S."/>
            <person name="Eads B.D."/>
            <person name="Frohlich T."/>
            <person name="Geiler-Samerotte K.A."/>
            <person name="Gerlach D."/>
            <person name="Hatcher P."/>
            <person name="Jogdeo S."/>
            <person name="Krijgsveld J."/>
            <person name="Kriventseva E.V."/>
            <person name="Kultz D."/>
            <person name="Laforsch C."/>
            <person name="Lindquist E."/>
            <person name="Lopez J."/>
            <person name="Manak J.R."/>
            <person name="Muller J."/>
            <person name="Pangilinan J."/>
            <person name="Patwardhan R.P."/>
            <person name="Pitluck S."/>
            <person name="Pritham E.J."/>
            <person name="Rechtsteiner A."/>
            <person name="Rho M."/>
            <person name="Rogozin I.B."/>
            <person name="Sakarya O."/>
            <person name="Salamov A."/>
            <person name="Schaack S."/>
            <person name="Shapiro H."/>
            <person name="Shiga Y."/>
            <person name="Skalitzky C."/>
            <person name="Smith Z."/>
            <person name="Souvorov A."/>
            <person name="Sung W."/>
            <person name="Tang Z."/>
            <person name="Tsuchiya D."/>
            <person name="Tu H."/>
            <person name="Vos H."/>
            <person name="Wang M."/>
            <person name="Wolf Y.I."/>
            <person name="Yamagata H."/>
            <person name="Yamada T."/>
            <person name="Ye Y."/>
            <person name="Shaw J.R."/>
            <person name="Andrews J."/>
            <person name="Crease T.J."/>
            <person name="Tang H."/>
            <person name="Lucas S.M."/>
            <person name="Robertson H.M."/>
            <person name="Bork P."/>
            <person name="Koonin E.V."/>
            <person name="Zdobnov E.M."/>
            <person name="Grigoriev I.V."/>
            <person name="Lynch M."/>
            <person name="Boore J.L."/>
        </authorList>
    </citation>
    <scope>NUCLEOTIDE SEQUENCE [LARGE SCALE GENOMIC DNA]</scope>
</reference>
<feature type="transmembrane region" description="Helical" evidence="2">
    <location>
        <begin position="40"/>
        <end position="66"/>
    </location>
</feature>
<keyword evidence="4" id="KW-1185">Reference proteome</keyword>
<feature type="compositionally biased region" description="Low complexity" evidence="1">
    <location>
        <begin position="286"/>
        <end position="303"/>
    </location>
</feature>
<protein>
    <submittedName>
        <fullName evidence="3">Uncharacterized protein</fullName>
    </submittedName>
</protein>
<feature type="region of interest" description="Disordered" evidence="1">
    <location>
        <begin position="435"/>
        <end position="471"/>
    </location>
</feature>
<accession>E9HPT7</accession>
<dbReference type="Proteomes" id="UP000000305">
    <property type="component" value="Unassembled WGS sequence"/>
</dbReference>
<gene>
    <name evidence="3" type="ORF">DAPPUDRAFT_263462</name>
</gene>
<proteinExistence type="predicted"/>
<feature type="compositionally biased region" description="Polar residues" evidence="1">
    <location>
        <begin position="593"/>
        <end position="603"/>
    </location>
</feature>
<keyword evidence="2" id="KW-1133">Transmembrane helix</keyword>
<dbReference type="InParanoid" id="E9HPT7"/>
<evidence type="ECO:0000313" key="4">
    <source>
        <dbReference type="Proteomes" id="UP000000305"/>
    </source>
</evidence>
<evidence type="ECO:0000313" key="3">
    <source>
        <dbReference type="EMBL" id="EFX66254.1"/>
    </source>
</evidence>
<dbReference type="KEGG" id="dpx:DAPPUDRAFT_263462"/>
<dbReference type="EMBL" id="GL732710">
    <property type="protein sequence ID" value="EFX66254.1"/>
    <property type="molecule type" value="Genomic_DNA"/>
</dbReference>
<evidence type="ECO:0000256" key="1">
    <source>
        <dbReference type="SAM" id="MobiDB-lite"/>
    </source>
</evidence>
<keyword evidence="2" id="KW-0812">Transmembrane</keyword>
<feature type="region of interest" description="Disordered" evidence="1">
    <location>
        <begin position="285"/>
        <end position="311"/>
    </location>
</feature>
<keyword evidence="2" id="KW-0472">Membrane</keyword>